<dbReference type="Proteomes" id="UP001174839">
    <property type="component" value="Unassembled WGS sequence"/>
</dbReference>
<comment type="caution">
    <text evidence="1">The sequence shown here is derived from an EMBL/GenBank/DDBJ whole genome shotgun (WGS) entry which is preliminary data.</text>
</comment>
<accession>A0ABT7WIG3</accession>
<evidence type="ECO:0000313" key="1">
    <source>
        <dbReference type="EMBL" id="MDM9632714.1"/>
    </source>
</evidence>
<protein>
    <recommendedName>
        <fullName evidence="3">Transposase DDE domain-containing protein</fullName>
    </recommendedName>
</protein>
<dbReference type="EMBL" id="JAUDUY010000013">
    <property type="protein sequence ID" value="MDM9632714.1"/>
    <property type="molecule type" value="Genomic_DNA"/>
</dbReference>
<organism evidence="1 2">
    <name type="scientific">Robiginitalea aurantiaca</name>
    <dbReference type="NCBI Taxonomy" id="3056915"/>
    <lineage>
        <taxon>Bacteria</taxon>
        <taxon>Pseudomonadati</taxon>
        <taxon>Bacteroidota</taxon>
        <taxon>Flavobacteriia</taxon>
        <taxon>Flavobacteriales</taxon>
        <taxon>Flavobacteriaceae</taxon>
        <taxon>Robiginitalea</taxon>
    </lineage>
</organism>
<evidence type="ECO:0000313" key="2">
    <source>
        <dbReference type="Proteomes" id="UP001174839"/>
    </source>
</evidence>
<name>A0ABT7WIG3_9FLAO</name>
<evidence type="ECO:0008006" key="3">
    <source>
        <dbReference type="Google" id="ProtNLM"/>
    </source>
</evidence>
<gene>
    <name evidence="1" type="ORF">QU605_14645</name>
</gene>
<proteinExistence type="predicted"/>
<reference evidence="1" key="1">
    <citation type="submission" date="2023-06" db="EMBL/GenBank/DDBJ databases">
        <title>Robiginitalea aurantiacus sp. nov. and Algoriphagus sediminis sp. nov., isolated from coastal sediment.</title>
        <authorList>
            <person name="Zhou Z.Y."/>
            <person name="An J."/>
            <person name="Jia Y.W."/>
            <person name="Du Z.J."/>
        </authorList>
    </citation>
    <scope>NUCLEOTIDE SEQUENCE</scope>
    <source>
        <strain evidence="1">M39</strain>
    </source>
</reference>
<keyword evidence="2" id="KW-1185">Reference proteome</keyword>
<sequence length="53" mass="6127">MARALRPCSTSYEKFRYSRYVATRWDTTYALVALLSCAELHRKAVSKKTLILS</sequence>
<dbReference type="RefSeq" id="WP_289726077.1">
    <property type="nucleotide sequence ID" value="NZ_JAUDUY010000013.1"/>
</dbReference>